<comment type="subcellular location">
    <subcellularLocation>
        <location evidence="1">Cell membrane</location>
        <topology evidence="1">Single-pass membrane protein</topology>
    </subcellularLocation>
    <subcellularLocation>
        <location evidence="7">Cell membrane</location>
        <topology evidence="7">Single-pass type II membrane protein</topology>
    </subcellularLocation>
</comment>
<gene>
    <name evidence="8" type="ORF">FGM00_14515</name>
</gene>
<evidence type="ECO:0000256" key="4">
    <source>
        <dbReference type="ARBA" id="ARBA00022692"/>
    </source>
</evidence>
<evidence type="ECO:0000256" key="3">
    <source>
        <dbReference type="ARBA" id="ARBA00022475"/>
    </source>
</evidence>
<dbReference type="PANTHER" id="PTHR30558:SF3">
    <property type="entry name" value="BIOPOLYMER TRANSPORT PROTEIN EXBD-RELATED"/>
    <property type="match status" value="1"/>
</dbReference>
<dbReference type="RefSeq" id="WP_138853603.1">
    <property type="nucleotide sequence ID" value="NZ_CP040710.1"/>
</dbReference>
<keyword evidence="7" id="KW-0813">Transport</keyword>
<comment type="similarity">
    <text evidence="2 7">Belongs to the ExbD/TolR family.</text>
</comment>
<dbReference type="GO" id="GO:0022857">
    <property type="term" value="F:transmembrane transporter activity"/>
    <property type="evidence" value="ECO:0007669"/>
    <property type="project" value="InterPro"/>
</dbReference>
<dbReference type="PANTHER" id="PTHR30558">
    <property type="entry name" value="EXBD MEMBRANE COMPONENT OF PMF-DRIVEN MACROMOLECULE IMPORT SYSTEM"/>
    <property type="match status" value="1"/>
</dbReference>
<dbReference type="KEGG" id="asag:FGM00_14515"/>
<organism evidence="8 9">
    <name type="scientific">Aggregatimonas sangjinii</name>
    <dbReference type="NCBI Taxonomy" id="2583587"/>
    <lineage>
        <taxon>Bacteria</taxon>
        <taxon>Pseudomonadati</taxon>
        <taxon>Bacteroidota</taxon>
        <taxon>Flavobacteriia</taxon>
        <taxon>Flavobacteriales</taxon>
        <taxon>Flavobacteriaceae</taxon>
        <taxon>Aggregatimonas</taxon>
    </lineage>
</organism>
<keyword evidence="7" id="KW-0653">Protein transport</keyword>
<evidence type="ECO:0000256" key="1">
    <source>
        <dbReference type="ARBA" id="ARBA00004162"/>
    </source>
</evidence>
<accession>A0A5B7SX05</accession>
<name>A0A5B7SX05_9FLAO</name>
<keyword evidence="5" id="KW-1133">Transmembrane helix</keyword>
<evidence type="ECO:0000256" key="7">
    <source>
        <dbReference type="RuleBase" id="RU003879"/>
    </source>
</evidence>
<dbReference type="Proteomes" id="UP000310017">
    <property type="component" value="Chromosome"/>
</dbReference>
<dbReference type="EMBL" id="CP040710">
    <property type="protein sequence ID" value="QCX01264.1"/>
    <property type="molecule type" value="Genomic_DNA"/>
</dbReference>
<dbReference type="Pfam" id="PF02472">
    <property type="entry name" value="ExbD"/>
    <property type="match status" value="1"/>
</dbReference>
<evidence type="ECO:0000256" key="6">
    <source>
        <dbReference type="ARBA" id="ARBA00023136"/>
    </source>
</evidence>
<dbReference type="OrthoDB" id="9801500at2"/>
<evidence type="ECO:0000313" key="8">
    <source>
        <dbReference type="EMBL" id="QCX01264.1"/>
    </source>
</evidence>
<sequence>MGKRTAVPTVNAGSMADIAFLLLIFFLVTTTIETDAGLDRMLPNTNLVPPLVQKERNVLEISINKENELMIDGHPLNLFELRETAIRFIDNGGEPEKCNYCKGRRSPESSEHPLIAIISVKNDRETTYETYIGVQNELVAAYHALRNREGQSLYQQDYTAMEAAYTDSRTDENTKIILKGCIKQLQEMYPLNIIEPIN</sequence>
<dbReference type="AlphaFoldDB" id="A0A5B7SX05"/>
<evidence type="ECO:0000256" key="2">
    <source>
        <dbReference type="ARBA" id="ARBA00005811"/>
    </source>
</evidence>
<evidence type="ECO:0000313" key="9">
    <source>
        <dbReference type="Proteomes" id="UP000310017"/>
    </source>
</evidence>
<evidence type="ECO:0000256" key="5">
    <source>
        <dbReference type="ARBA" id="ARBA00022989"/>
    </source>
</evidence>
<dbReference type="GO" id="GO:0015031">
    <property type="term" value="P:protein transport"/>
    <property type="evidence" value="ECO:0007669"/>
    <property type="project" value="UniProtKB-KW"/>
</dbReference>
<dbReference type="InterPro" id="IPR003400">
    <property type="entry name" value="ExbD"/>
</dbReference>
<protein>
    <submittedName>
        <fullName evidence="8">Biopolymer transporter ExbD</fullName>
    </submittedName>
</protein>
<keyword evidence="6" id="KW-0472">Membrane</keyword>
<reference evidence="8 9" key="1">
    <citation type="submission" date="2019-05" db="EMBL/GenBank/DDBJ databases">
        <title>Genome sequencing of F202Z8.</title>
        <authorList>
            <person name="Kwon Y.M."/>
        </authorList>
    </citation>
    <scope>NUCLEOTIDE SEQUENCE [LARGE SCALE GENOMIC DNA]</scope>
    <source>
        <strain evidence="8 9">F202Z8</strain>
    </source>
</reference>
<dbReference type="GO" id="GO:0005886">
    <property type="term" value="C:plasma membrane"/>
    <property type="evidence" value="ECO:0007669"/>
    <property type="project" value="UniProtKB-SubCell"/>
</dbReference>
<keyword evidence="4 7" id="KW-0812">Transmembrane</keyword>
<keyword evidence="3" id="KW-1003">Cell membrane</keyword>
<proteinExistence type="inferred from homology"/>
<keyword evidence="9" id="KW-1185">Reference proteome</keyword>